<comment type="similarity">
    <text evidence="1">Belongs to the asp23 family.</text>
</comment>
<dbReference type="GeneID" id="73795616"/>
<sequence>MAQEYIALKENNNDGIIALSKSAFQTIAKIVIEEDENLKLAETSTPFKYPLVCKIANDQLILTMDVKVKYSVNVNDVCSKLQGKIFENIEHMTGFQPDQIDIRVSGFMF</sequence>
<gene>
    <name evidence="2" type="ORF">EDD61_101179</name>
</gene>
<comment type="caution">
    <text evidence="2">The sequence shown here is derived from an EMBL/GenBank/DDBJ whole genome shotgun (WGS) entry which is preliminary data.</text>
</comment>
<reference evidence="2 3" key="1">
    <citation type="submission" date="2019-03" db="EMBL/GenBank/DDBJ databases">
        <title>Genomic Encyclopedia of Type Strains, Phase IV (KMG-IV): sequencing the most valuable type-strain genomes for metagenomic binning, comparative biology and taxonomic classification.</title>
        <authorList>
            <person name="Goeker M."/>
        </authorList>
    </citation>
    <scope>NUCLEOTIDE SEQUENCE [LARGE SCALE GENOMIC DNA]</scope>
    <source>
        <strain evidence="2 3">DSM 29481</strain>
    </source>
</reference>
<dbReference type="Proteomes" id="UP000295773">
    <property type="component" value="Unassembled WGS sequence"/>
</dbReference>
<accession>A0A4R3TP77</accession>
<organism evidence="2 3">
    <name type="scientific">Longicatena caecimuris</name>
    <dbReference type="NCBI Taxonomy" id="1796635"/>
    <lineage>
        <taxon>Bacteria</taxon>
        <taxon>Bacillati</taxon>
        <taxon>Bacillota</taxon>
        <taxon>Erysipelotrichia</taxon>
        <taxon>Erysipelotrichales</taxon>
        <taxon>Erysipelotrichaceae</taxon>
        <taxon>Longicatena</taxon>
    </lineage>
</organism>
<dbReference type="RefSeq" id="WP_008688522.1">
    <property type="nucleotide sequence ID" value="NZ_AP024510.1"/>
</dbReference>
<evidence type="ECO:0000313" key="3">
    <source>
        <dbReference type="Proteomes" id="UP000295773"/>
    </source>
</evidence>
<dbReference type="AlphaFoldDB" id="A0A4R3TP77"/>
<dbReference type="InterPro" id="IPR005531">
    <property type="entry name" value="Asp23"/>
</dbReference>
<evidence type="ECO:0000313" key="2">
    <source>
        <dbReference type="EMBL" id="TCU63527.1"/>
    </source>
</evidence>
<dbReference type="EMBL" id="SMBP01000001">
    <property type="protein sequence ID" value="TCU63527.1"/>
    <property type="molecule type" value="Genomic_DNA"/>
</dbReference>
<protein>
    <submittedName>
        <fullName evidence="2">Cell envelope-related Asp23 family protein</fullName>
    </submittedName>
</protein>
<dbReference type="Pfam" id="PF03780">
    <property type="entry name" value="Asp23"/>
    <property type="match status" value="1"/>
</dbReference>
<name>A0A4R3TP77_9FIRM</name>
<keyword evidence="3" id="KW-1185">Reference proteome</keyword>
<proteinExistence type="inferred from homology"/>
<evidence type="ECO:0000256" key="1">
    <source>
        <dbReference type="ARBA" id="ARBA00005721"/>
    </source>
</evidence>